<keyword evidence="2" id="KW-1185">Reference proteome</keyword>
<dbReference type="OrthoDB" id="7986537at2"/>
<protein>
    <submittedName>
        <fullName evidence="1">Uncharacterized protein</fullName>
    </submittedName>
</protein>
<evidence type="ECO:0000313" key="2">
    <source>
        <dbReference type="Proteomes" id="UP000002257"/>
    </source>
</evidence>
<dbReference type="STRING" id="395965.Msil_2099"/>
<dbReference type="AlphaFoldDB" id="B8ERI6"/>
<sequence length="217" mass="24152">MTCQWLPINLFIQNGVRELGISRTELSRRCGYENLSKGIDRIDEVCRGDLTSAQAKAIIEALPFALEIPKEKLAEAVIETAKIIEEARSKETARRESAWRAAFRPHAIIATERSIPEPIFAAVFIGINRILRVDFDLASGPASFVQQGLNGVRLKLAEFPNPSCVLPCFGRPIGLVVNYEPHRAVRFDLEGRAIAILSGVFRLGEATLSIRTDKLRR</sequence>
<dbReference type="RefSeq" id="WP_012591108.1">
    <property type="nucleotide sequence ID" value="NC_011666.1"/>
</dbReference>
<evidence type="ECO:0000313" key="1">
    <source>
        <dbReference type="EMBL" id="ACK51038.1"/>
    </source>
</evidence>
<proteinExistence type="predicted"/>
<reference evidence="1 2" key="1">
    <citation type="journal article" date="2010" name="J. Bacteriol.">
        <title>Complete genome sequence of the aerobic facultative methanotroph Methylocella silvestris BL2.</title>
        <authorList>
            <person name="Chen Y."/>
            <person name="Crombie A."/>
            <person name="Rahman M.T."/>
            <person name="Dedysh S.N."/>
            <person name="Liesack W."/>
            <person name="Stott M.B."/>
            <person name="Alam M."/>
            <person name="Theisen A.R."/>
            <person name="Murrell J.C."/>
            <person name="Dunfield P.F."/>
        </authorList>
    </citation>
    <scope>NUCLEOTIDE SEQUENCE [LARGE SCALE GENOMIC DNA]</scope>
    <source>
        <strain evidence="2">DSM 15510 / CIP 108128 / LMG 27833 / NCIMB 13906 / BL2</strain>
    </source>
</reference>
<name>B8ERI6_METSB</name>
<accession>B8ERI6</accession>
<dbReference type="HOGENOM" id="CLU_1426216_0_0_5"/>
<dbReference type="Proteomes" id="UP000002257">
    <property type="component" value="Chromosome"/>
</dbReference>
<dbReference type="eggNOG" id="ENOG50337QM">
    <property type="taxonomic scope" value="Bacteria"/>
</dbReference>
<dbReference type="EMBL" id="CP001280">
    <property type="protein sequence ID" value="ACK51038.1"/>
    <property type="molecule type" value="Genomic_DNA"/>
</dbReference>
<dbReference type="KEGG" id="msl:Msil_2099"/>
<organism evidence="1 2">
    <name type="scientific">Methylocella silvestris (strain DSM 15510 / CIP 108128 / LMG 27833 / NCIMB 13906 / BL2)</name>
    <dbReference type="NCBI Taxonomy" id="395965"/>
    <lineage>
        <taxon>Bacteria</taxon>
        <taxon>Pseudomonadati</taxon>
        <taxon>Pseudomonadota</taxon>
        <taxon>Alphaproteobacteria</taxon>
        <taxon>Hyphomicrobiales</taxon>
        <taxon>Beijerinckiaceae</taxon>
        <taxon>Methylocella</taxon>
    </lineage>
</organism>
<gene>
    <name evidence="1" type="ordered locus">Msil_2099</name>
</gene>